<dbReference type="RefSeq" id="WP_163903957.1">
    <property type="nucleotide sequence ID" value="NZ_CP048427.1"/>
</dbReference>
<organism evidence="7 8">
    <name type="scientific">Rhizobium daejeonense</name>
    <dbReference type="NCBI Taxonomy" id="240521"/>
    <lineage>
        <taxon>Bacteria</taxon>
        <taxon>Pseudomonadati</taxon>
        <taxon>Pseudomonadota</taxon>
        <taxon>Alphaproteobacteria</taxon>
        <taxon>Hyphomicrobiales</taxon>
        <taxon>Rhizobiaceae</taxon>
        <taxon>Rhizobium/Agrobacterium group</taxon>
        <taxon>Rhizobium</taxon>
    </lineage>
</organism>
<keyword evidence="3 4" id="KW-0408">Iron</keyword>
<evidence type="ECO:0000256" key="5">
    <source>
        <dbReference type="SAM" id="SignalP"/>
    </source>
</evidence>
<dbReference type="Gene3D" id="1.10.760.10">
    <property type="entry name" value="Cytochrome c-like domain"/>
    <property type="match status" value="1"/>
</dbReference>
<accession>A0A6M1S000</accession>
<dbReference type="GO" id="GO:0009055">
    <property type="term" value="F:electron transfer activity"/>
    <property type="evidence" value="ECO:0007669"/>
    <property type="project" value="InterPro"/>
</dbReference>
<dbReference type="PANTHER" id="PTHR35008">
    <property type="entry name" value="BLL4482 PROTEIN-RELATED"/>
    <property type="match status" value="1"/>
</dbReference>
<dbReference type="GO" id="GO:0046872">
    <property type="term" value="F:metal ion binding"/>
    <property type="evidence" value="ECO:0007669"/>
    <property type="project" value="UniProtKB-KW"/>
</dbReference>
<keyword evidence="2 4" id="KW-0479">Metal-binding</keyword>
<feature type="chain" id="PRO_5026919210" evidence="5">
    <location>
        <begin position="21"/>
        <end position="305"/>
    </location>
</feature>
<proteinExistence type="predicted"/>
<dbReference type="InterPro" id="IPR036909">
    <property type="entry name" value="Cyt_c-like_dom_sf"/>
</dbReference>
<name>A0A6M1S000_9HYPH</name>
<protein>
    <submittedName>
        <fullName evidence="7">C-type cytochrome</fullName>
    </submittedName>
</protein>
<feature type="domain" description="Cytochrome c" evidence="6">
    <location>
        <begin position="43"/>
        <end position="151"/>
    </location>
</feature>
<dbReference type="AlphaFoldDB" id="A0A6M1S000"/>
<dbReference type="PANTHER" id="PTHR35008:SF8">
    <property type="entry name" value="ALCOHOL DEHYDROGENASE CYTOCHROME C SUBUNIT"/>
    <property type="match status" value="1"/>
</dbReference>
<evidence type="ECO:0000313" key="8">
    <source>
        <dbReference type="Proteomes" id="UP000477849"/>
    </source>
</evidence>
<dbReference type="Proteomes" id="UP000477849">
    <property type="component" value="Unassembled WGS sequence"/>
</dbReference>
<evidence type="ECO:0000313" key="7">
    <source>
        <dbReference type="EMBL" id="NGO63551.1"/>
    </source>
</evidence>
<evidence type="ECO:0000259" key="6">
    <source>
        <dbReference type="PROSITE" id="PS51007"/>
    </source>
</evidence>
<dbReference type="SUPFAM" id="SSF46626">
    <property type="entry name" value="Cytochrome c"/>
    <property type="match status" value="2"/>
</dbReference>
<evidence type="ECO:0000256" key="3">
    <source>
        <dbReference type="ARBA" id="ARBA00023004"/>
    </source>
</evidence>
<dbReference type="GO" id="GO:0020037">
    <property type="term" value="F:heme binding"/>
    <property type="evidence" value="ECO:0007669"/>
    <property type="project" value="InterPro"/>
</dbReference>
<keyword evidence="1 4" id="KW-0349">Heme</keyword>
<dbReference type="EMBL" id="JAAKZH010000002">
    <property type="protein sequence ID" value="NGO63551.1"/>
    <property type="molecule type" value="Genomic_DNA"/>
</dbReference>
<evidence type="ECO:0000256" key="1">
    <source>
        <dbReference type="ARBA" id="ARBA00022617"/>
    </source>
</evidence>
<evidence type="ECO:0000256" key="4">
    <source>
        <dbReference type="PROSITE-ProRule" id="PRU00433"/>
    </source>
</evidence>
<dbReference type="Pfam" id="PF00034">
    <property type="entry name" value="Cytochrom_C"/>
    <property type="match status" value="1"/>
</dbReference>
<sequence>MASKLLKGLGALVALGAAGAAAFVFITAPTRQDPSHWADLGEPDLVNGRDVFFAGGCASCHAASGAEGDARLILSGGAPLKSPFGTFYAPNISSSPTAGIGSWTLAQFGDAMTRGVGRNGEHLYPSFPYGSYARMTPKDINDLYGFLKTVPASDAVAPAHELPFPFNIRLVLGGWKLLYFNDAPRVTLTARDDKLKRGQYLVEGPGHCGECHTPRDALGGFEAGKWLAGGPNPEGEGKIPNITPGSESIGSWSEGDIVGYLETGFTPEFDSVGGSMVEVQKNMAAITADDREAIAAYLKAIPAVK</sequence>
<dbReference type="InterPro" id="IPR009056">
    <property type="entry name" value="Cyt_c-like_dom"/>
</dbReference>
<keyword evidence="5" id="KW-0732">Signal</keyword>
<feature type="signal peptide" evidence="5">
    <location>
        <begin position="1"/>
        <end position="20"/>
    </location>
</feature>
<evidence type="ECO:0000256" key="2">
    <source>
        <dbReference type="ARBA" id="ARBA00022723"/>
    </source>
</evidence>
<feature type="domain" description="Cytochrome c" evidence="6">
    <location>
        <begin position="193"/>
        <end position="302"/>
    </location>
</feature>
<comment type="caution">
    <text evidence="7">The sequence shown here is derived from an EMBL/GenBank/DDBJ whole genome shotgun (WGS) entry which is preliminary data.</text>
</comment>
<reference evidence="7 8" key="1">
    <citation type="submission" date="2020-02" db="EMBL/GenBank/DDBJ databases">
        <title>Genome sequence of the type strain CCBAU10050 of Rhizobium daejeonense.</title>
        <authorList>
            <person name="Gao J."/>
            <person name="Sun J."/>
        </authorList>
    </citation>
    <scope>NUCLEOTIDE SEQUENCE [LARGE SCALE GENOMIC DNA]</scope>
    <source>
        <strain evidence="7 8">CCBAU10050</strain>
    </source>
</reference>
<dbReference type="InterPro" id="IPR051459">
    <property type="entry name" value="Cytochrome_c-type_DH"/>
</dbReference>
<keyword evidence="8" id="KW-1185">Reference proteome</keyword>
<gene>
    <name evidence="7" type="ORF">G6N76_07680</name>
</gene>
<dbReference type="PROSITE" id="PS51007">
    <property type="entry name" value="CYTC"/>
    <property type="match status" value="2"/>
</dbReference>